<sequence length="312" mass="35696">MIMQSRICHSVFICFLLLTFNSLSQEVPRDSLPYTSVERIDASNKYLVDSVAFPNWYELENHLIENVALHIDTSWWNSEIVDILNQWKVENRITDDGEENEYFGVIKSVDNQFAVKKLVGIVHYLFEETGGGYFIKRTIEVEGVNIGEVISLFDPTIELNEKELEMHLISPANPIDLPRNSSPREHPLEKNVKFNFSLNNEDYELIYSADFSQNGFSFQGFGTIDPTYFNVELELVNRDSGVHQALYKFPHDHGFNISEIIIGDIDSDSKPDIIYKISDDLCIRRLVFLSSMKGSNPLMGYVGQTEVSCEGL</sequence>
<keyword evidence="3" id="KW-1185">Reference proteome</keyword>
<dbReference type="STRING" id="1073327.SAMN04488108_2300"/>
<accession>A0A1M7ZDL2</accession>
<gene>
    <name evidence="2" type="ORF">SAMN04488108_2300</name>
</gene>
<protein>
    <recommendedName>
        <fullName evidence="4">Repeat domain-containing protein</fullName>
    </recommendedName>
</protein>
<keyword evidence="1" id="KW-0732">Signal</keyword>
<reference evidence="3" key="1">
    <citation type="submission" date="2016-12" db="EMBL/GenBank/DDBJ databases">
        <authorList>
            <person name="Varghese N."/>
            <person name="Submissions S."/>
        </authorList>
    </citation>
    <scope>NUCLEOTIDE SEQUENCE [LARGE SCALE GENOMIC DNA]</scope>
    <source>
        <strain evidence="3">DSM 25035</strain>
    </source>
</reference>
<feature type="chain" id="PRO_5012907190" description="Repeat domain-containing protein" evidence="1">
    <location>
        <begin position="25"/>
        <end position="312"/>
    </location>
</feature>
<dbReference type="EMBL" id="FRXN01000003">
    <property type="protein sequence ID" value="SHO62766.1"/>
    <property type="molecule type" value="Genomic_DNA"/>
</dbReference>
<name>A0A1M7ZDL2_9BACT</name>
<evidence type="ECO:0000313" key="2">
    <source>
        <dbReference type="EMBL" id="SHO62766.1"/>
    </source>
</evidence>
<evidence type="ECO:0000313" key="3">
    <source>
        <dbReference type="Proteomes" id="UP000184609"/>
    </source>
</evidence>
<feature type="signal peptide" evidence="1">
    <location>
        <begin position="1"/>
        <end position="24"/>
    </location>
</feature>
<dbReference type="AlphaFoldDB" id="A0A1M7ZDL2"/>
<evidence type="ECO:0000256" key="1">
    <source>
        <dbReference type="SAM" id="SignalP"/>
    </source>
</evidence>
<dbReference type="Proteomes" id="UP000184609">
    <property type="component" value="Unassembled WGS sequence"/>
</dbReference>
<proteinExistence type="predicted"/>
<organism evidence="2 3">
    <name type="scientific">Algoriphagus zhangzhouensis</name>
    <dbReference type="NCBI Taxonomy" id="1073327"/>
    <lineage>
        <taxon>Bacteria</taxon>
        <taxon>Pseudomonadati</taxon>
        <taxon>Bacteroidota</taxon>
        <taxon>Cytophagia</taxon>
        <taxon>Cytophagales</taxon>
        <taxon>Cyclobacteriaceae</taxon>
        <taxon>Algoriphagus</taxon>
    </lineage>
</organism>
<evidence type="ECO:0008006" key="4">
    <source>
        <dbReference type="Google" id="ProtNLM"/>
    </source>
</evidence>